<evidence type="ECO:0000259" key="2">
    <source>
        <dbReference type="Pfam" id="PF08327"/>
    </source>
</evidence>
<accession>A0ABY5ST83</accession>
<dbReference type="RefSeq" id="WP_265418917.1">
    <property type="nucleotide sequence ID" value="NZ_CP093443.1"/>
</dbReference>
<comment type="similarity">
    <text evidence="1">Belongs to the AHA1 family.</text>
</comment>
<evidence type="ECO:0000256" key="1">
    <source>
        <dbReference type="ARBA" id="ARBA00006817"/>
    </source>
</evidence>
<gene>
    <name evidence="3" type="ORF">L1F31_01215</name>
</gene>
<evidence type="ECO:0000313" key="3">
    <source>
        <dbReference type="EMBL" id="UVI36316.1"/>
    </source>
</evidence>
<feature type="domain" description="Activator of Hsp90 ATPase homologue 1/2-like C-terminal" evidence="2">
    <location>
        <begin position="53"/>
        <end position="161"/>
    </location>
</feature>
<dbReference type="Pfam" id="PF08327">
    <property type="entry name" value="AHSA1"/>
    <property type="match status" value="1"/>
</dbReference>
<proteinExistence type="inferred from homology"/>
<dbReference type="CDD" id="cd08899">
    <property type="entry name" value="SRPBCC_CalC_Aha1-like_6"/>
    <property type="match status" value="1"/>
</dbReference>
<dbReference type="EMBL" id="CP093443">
    <property type="protein sequence ID" value="UVI36316.1"/>
    <property type="molecule type" value="Genomic_DNA"/>
</dbReference>
<organism evidence="3 4">
    <name type="scientific">Brevibacterium spongiae</name>
    <dbReference type="NCBI Taxonomy" id="2909672"/>
    <lineage>
        <taxon>Bacteria</taxon>
        <taxon>Bacillati</taxon>
        <taxon>Actinomycetota</taxon>
        <taxon>Actinomycetes</taxon>
        <taxon>Micrococcales</taxon>
        <taxon>Brevibacteriaceae</taxon>
        <taxon>Brevibacterium</taxon>
    </lineage>
</organism>
<keyword evidence="4" id="KW-1185">Reference proteome</keyword>
<dbReference type="InterPro" id="IPR023393">
    <property type="entry name" value="START-like_dom_sf"/>
</dbReference>
<dbReference type="Proteomes" id="UP001064879">
    <property type="component" value="Chromosome"/>
</dbReference>
<dbReference type="SUPFAM" id="SSF55961">
    <property type="entry name" value="Bet v1-like"/>
    <property type="match status" value="1"/>
</dbReference>
<protein>
    <submittedName>
        <fullName evidence="3">SRPBCC family protein</fullName>
    </submittedName>
</protein>
<evidence type="ECO:0000313" key="4">
    <source>
        <dbReference type="Proteomes" id="UP001064879"/>
    </source>
</evidence>
<dbReference type="InterPro" id="IPR013538">
    <property type="entry name" value="ASHA1/2-like_C"/>
</dbReference>
<reference evidence="3" key="1">
    <citation type="submission" date="2022-03" db="EMBL/GenBank/DDBJ databases">
        <title>Brevibacterium spongiae sp. nov., isolated from marine sponge.</title>
        <authorList>
            <person name="Li Z."/>
            <person name="Zhang M."/>
        </authorList>
    </citation>
    <scope>NUCLEOTIDE SEQUENCE</scope>
    <source>
        <strain evidence="3">WHS-Z9</strain>
    </source>
</reference>
<dbReference type="Gene3D" id="3.30.530.20">
    <property type="match status" value="1"/>
</dbReference>
<sequence>MNTNESAGPTDSATPTEIEVLAAQADVVDRGLSISIEGDTQHTVQTISQTYPTTVADLWDACTDPARLERWFAPVSGDLELGGRYAIEGNASGTIEKCEPLSSYSLTWEFAGGISYVTVRVTEADAGARFTLEHSHSGEAGAEFWTQFGPGATGVGWDLSLLGLAFHLVAGTGRPENENEWVTSAPAQEFVRTSSTRWGEASIAAGTPADEARAAADRTTGFYLGQPPTE</sequence>
<name>A0ABY5ST83_9MICO</name>